<dbReference type="InterPro" id="IPR026302">
    <property type="entry name" value="NEDD4-bd_p2"/>
</dbReference>
<accession>A0AB39HCY7</accession>
<dbReference type="Gene3D" id="3.40.50.300">
    <property type="entry name" value="P-loop containing nucleotide triphosphate hydrolases"/>
    <property type="match status" value="1"/>
</dbReference>
<proteinExistence type="predicted"/>
<organism evidence="1">
    <name type="scientific">Vibrio sp. HB236076</name>
    <dbReference type="NCBI Taxonomy" id="3232307"/>
    <lineage>
        <taxon>Bacteria</taxon>
        <taxon>Pseudomonadati</taxon>
        <taxon>Pseudomonadota</taxon>
        <taxon>Gammaproteobacteria</taxon>
        <taxon>Vibrionales</taxon>
        <taxon>Vibrionaceae</taxon>
        <taxon>Vibrio</taxon>
    </lineage>
</organism>
<dbReference type="AlphaFoldDB" id="A0AB39HCY7"/>
<name>A0AB39HCY7_9VIBR</name>
<keyword evidence="1" id="KW-0067">ATP-binding</keyword>
<gene>
    <name evidence="1" type="ORF">AB0763_07040</name>
</gene>
<dbReference type="KEGG" id="vih:AB0763_07040"/>
<dbReference type="PANTHER" id="PTHR13308:SF5">
    <property type="entry name" value="NEDD4-BINDING PROTEIN 2-LIKE 1"/>
    <property type="match status" value="1"/>
</dbReference>
<evidence type="ECO:0000313" key="1">
    <source>
        <dbReference type="EMBL" id="XDK23994.1"/>
    </source>
</evidence>
<dbReference type="EMBL" id="CP162601">
    <property type="protein sequence ID" value="XDK23994.1"/>
    <property type="molecule type" value="Genomic_DNA"/>
</dbReference>
<dbReference type="SUPFAM" id="SSF52540">
    <property type="entry name" value="P-loop containing nucleoside triphosphate hydrolases"/>
    <property type="match status" value="1"/>
</dbReference>
<reference evidence="1" key="1">
    <citation type="submission" date="2024-07" db="EMBL/GenBank/DDBJ databases">
        <title>Genome Analysis of a Potential Novel Vibrio Species Secreting pH- and Thermo-stable Alginate Lyase and its Application in Producing Alginate Oligosaccharides.</title>
        <authorList>
            <person name="Huang H."/>
            <person name="Bao K."/>
        </authorList>
    </citation>
    <scope>NUCLEOTIDE SEQUENCE</scope>
    <source>
        <strain evidence="1">HB236076</strain>
    </source>
</reference>
<dbReference type="GO" id="GO:0005524">
    <property type="term" value="F:ATP binding"/>
    <property type="evidence" value="ECO:0007669"/>
    <property type="project" value="UniProtKB-KW"/>
</dbReference>
<dbReference type="Pfam" id="PF13671">
    <property type="entry name" value="AAA_33"/>
    <property type="match status" value="1"/>
</dbReference>
<dbReference type="RefSeq" id="WP_306100042.1">
    <property type="nucleotide sequence ID" value="NZ_CP162601.1"/>
</dbReference>
<keyword evidence="1" id="KW-0547">Nucleotide-binding</keyword>
<sequence>MQQLTLIRGLPGSGKSTLAKQLQQTSNAFHIEADMYFINQSGEYCFKPFLLSQAHQWCFDQANQALSEGKSVIVSNTFVEYWELKPYLRLAKQLKVELDILVCRQQFQSIHDVPPETMRKMKKRWQEVQQ</sequence>
<dbReference type="PANTHER" id="PTHR13308">
    <property type="entry name" value="NEDD4-BINDING PROTEIN 2-LIKE 1"/>
    <property type="match status" value="1"/>
</dbReference>
<dbReference type="InterPro" id="IPR027417">
    <property type="entry name" value="P-loop_NTPase"/>
</dbReference>
<protein>
    <submittedName>
        <fullName evidence="1">ATP-binding protein</fullName>
    </submittedName>
</protein>